<reference evidence="4 5" key="1">
    <citation type="journal article" date="2017" name="Antonie Van Leeuwenhoek">
        <title>Phylogenomic resolution of the bacterial genus Pantoea and its relationship with Erwinia and Tatumella.</title>
        <authorList>
            <person name="Palmer M."/>
            <person name="Steenkamp E.T."/>
            <person name="Coetzee M.P."/>
            <person name="Chan W.Y."/>
            <person name="van Zyl E."/>
            <person name="De Maayer P."/>
            <person name="Coutinho T.A."/>
            <person name="Blom J."/>
            <person name="Smits T.H."/>
            <person name="Duffy B."/>
            <person name="Venter S.N."/>
        </authorList>
    </citation>
    <scope>NUCLEOTIDE SEQUENCE [LARGE SCALE GENOMIC DNA]</scope>
    <source>
        <strain evidence="4 5">LMG 2657</strain>
    </source>
</reference>
<name>A0A1X1EPR7_PANCY</name>
<feature type="signal peptide" evidence="1">
    <location>
        <begin position="1"/>
        <end position="21"/>
    </location>
</feature>
<dbReference type="OrthoDB" id="5592890at2"/>
<protein>
    <submittedName>
        <fullName evidence="4">Uncharacterized protein</fullName>
    </submittedName>
</protein>
<dbReference type="STRING" id="55209.HA50_00970"/>
<feature type="chain" id="PRO_5010875089" evidence="1">
    <location>
        <begin position="22"/>
        <end position="245"/>
    </location>
</feature>
<evidence type="ECO:0000259" key="3">
    <source>
        <dbReference type="Pfam" id="PF20616"/>
    </source>
</evidence>
<dbReference type="Proteomes" id="UP000193749">
    <property type="component" value="Unassembled WGS sequence"/>
</dbReference>
<dbReference type="Pfam" id="PF06251">
    <property type="entry name" value="Caps_syn_GfcC_C"/>
    <property type="match status" value="1"/>
</dbReference>
<dbReference type="RefSeq" id="WP_084871776.1">
    <property type="nucleotide sequence ID" value="NZ_JAGGMY010000001.1"/>
</dbReference>
<sequence length="245" mass="26890">MKKITSLLAGLALFTAGNALADSQVIVHEGQNRATLQIDHAQNLSQLVTNPAIHTWWPGTVIAERGATAVAKQQQQQLLADLRAWQADNSGDRAAAIGAVIQQLSAMPVTGRQFTPLDPDWVRLRPGANRSLLGNYDLYTLAPPTQVLVLGALENPGKVLWQPGRTVRDYLDDHDRLSGGDRSFATVIAPSGQTRQVPIAYWNQRHVEVEPGSIIWLGFSSWSLPWGQSDLNDRMISVLTHRIPD</sequence>
<keyword evidence="1" id="KW-0732">Signal</keyword>
<comment type="caution">
    <text evidence="4">The sequence shown here is derived from an EMBL/GenBank/DDBJ whole genome shotgun (WGS) entry which is preliminary data.</text>
</comment>
<feature type="domain" description="Capsule biosynthesis GfcC-like N-terminal" evidence="3">
    <location>
        <begin position="26"/>
        <end position="140"/>
    </location>
</feature>
<evidence type="ECO:0000259" key="2">
    <source>
        <dbReference type="Pfam" id="PF06251"/>
    </source>
</evidence>
<dbReference type="Pfam" id="PF20616">
    <property type="entry name" value="Caps_syn_GfcC_N"/>
    <property type="match status" value="1"/>
</dbReference>
<keyword evidence="5" id="KW-1185">Reference proteome</keyword>
<proteinExistence type="predicted"/>
<evidence type="ECO:0000313" key="4">
    <source>
        <dbReference type="EMBL" id="ORM91991.1"/>
    </source>
</evidence>
<dbReference type="InterPro" id="IPR010425">
    <property type="entry name" value="Caps_synth_GfcC-like_C"/>
</dbReference>
<dbReference type="AlphaFoldDB" id="A0A1X1EPR7"/>
<gene>
    <name evidence="4" type="ORF">HA50_00970</name>
</gene>
<evidence type="ECO:0000256" key="1">
    <source>
        <dbReference type="SAM" id="SignalP"/>
    </source>
</evidence>
<dbReference type="EMBL" id="MLJI01000001">
    <property type="protein sequence ID" value="ORM91991.1"/>
    <property type="molecule type" value="Genomic_DNA"/>
</dbReference>
<dbReference type="InterPro" id="IPR046459">
    <property type="entry name" value="Caps_syn_GfcC_N"/>
</dbReference>
<organism evidence="4 5">
    <name type="scientific">Pantoea cypripedii</name>
    <name type="common">Pectobacterium cypripedii</name>
    <name type="synonym">Erwinia cypripedii</name>
    <dbReference type="NCBI Taxonomy" id="55209"/>
    <lineage>
        <taxon>Bacteria</taxon>
        <taxon>Pseudomonadati</taxon>
        <taxon>Pseudomonadota</taxon>
        <taxon>Gammaproteobacteria</taxon>
        <taxon>Enterobacterales</taxon>
        <taxon>Erwiniaceae</taxon>
        <taxon>Pantoea</taxon>
    </lineage>
</organism>
<evidence type="ECO:0000313" key="5">
    <source>
        <dbReference type="Proteomes" id="UP000193749"/>
    </source>
</evidence>
<dbReference type="Gene3D" id="3.10.560.10">
    <property type="entry name" value="Outer membrane lipoprotein wza domain like"/>
    <property type="match status" value="1"/>
</dbReference>
<accession>A0A1X1EPR7</accession>
<feature type="domain" description="Capsule biosynthesis GfcC-like C-terminal" evidence="2">
    <location>
        <begin position="156"/>
        <end position="244"/>
    </location>
</feature>
<dbReference type="Gene3D" id="6.10.250.2280">
    <property type="match status" value="2"/>
</dbReference>